<proteinExistence type="predicted"/>
<evidence type="ECO:0000313" key="2">
    <source>
        <dbReference type="EMBL" id="TNN30250.1"/>
    </source>
</evidence>
<reference evidence="2 3" key="1">
    <citation type="submission" date="2019-03" db="EMBL/GenBank/DDBJ databases">
        <title>First draft genome of Liparis tanakae, snailfish: a comprehensive survey of snailfish specific genes.</title>
        <authorList>
            <person name="Kim W."/>
            <person name="Song I."/>
            <person name="Jeong J.-H."/>
            <person name="Kim D."/>
            <person name="Kim S."/>
            <person name="Ryu S."/>
            <person name="Song J.Y."/>
            <person name="Lee S.K."/>
        </authorList>
    </citation>
    <scope>NUCLEOTIDE SEQUENCE [LARGE SCALE GENOMIC DNA]</scope>
    <source>
        <tissue evidence="2">Muscle</tissue>
    </source>
</reference>
<evidence type="ECO:0000313" key="3">
    <source>
        <dbReference type="Proteomes" id="UP000314294"/>
    </source>
</evidence>
<evidence type="ECO:0000256" key="1">
    <source>
        <dbReference type="SAM" id="MobiDB-lite"/>
    </source>
</evidence>
<sequence>MTNEIGLVLGVLGVCGVLWGSGGLGLWSCSGPQKVVCSRQWQPQPAGHWSRLLNQASMCPLWPPWPQPRQQLEEPRTAAWHTEQRRATRRQAAQRGPRDGLRQ</sequence>
<dbReference type="Proteomes" id="UP000314294">
    <property type="component" value="Unassembled WGS sequence"/>
</dbReference>
<feature type="region of interest" description="Disordered" evidence="1">
    <location>
        <begin position="65"/>
        <end position="103"/>
    </location>
</feature>
<gene>
    <name evidence="2" type="ORF">EYF80_059597</name>
</gene>
<keyword evidence="3" id="KW-1185">Reference proteome</keyword>
<accession>A0A4Z2ENT4</accession>
<comment type="caution">
    <text evidence="2">The sequence shown here is derived from an EMBL/GenBank/DDBJ whole genome shotgun (WGS) entry which is preliminary data.</text>
</comment>
<organism evidence="2 3">
    <name type="scientific">Liparis tanakae</name>
    <name type="common">Tanaka's snailfish</name>
    <dbReference type="NCBI Taxonomy" id="230148"/>
    <lineage>
        <taxon>Eukaryota</taxon>
        <taxon>Metazoa</taxon>
        <taxon>Chordata</taxon>
        <taxon>Craniata</taxon>
        <taxon>Vertebrata</taxon>
        <taxon>Euteleostomi</taxon>
        <taxon>Actinopterygii</taxon>
        <taxon>Neopterygii</taxon>
        <taxon>Teleostei</taxon>
        <taxon>Neoteleostei</taxon>
        <taxon>Acanthomorphata</taxon>
        <taxon>Eupercaria</taxon>
        <taxon>Perciformes</taxon>
        <taxon>Cottioidei</taxon>
        <taxon>Cottales</taxon>
        <taxon>Liparidae</taxon>
        <taxon>Liparis</taxon>
    </lineage>
</organism>
<name>A0A4Z2ENT4_9TELE</name>
<dbReference type="AlphaFoldDB" id="A0A4Z2ENT4"/>
<dbReference type="EMBL" id="SRLO01004701">
    <property type="protein sequence ID" value="TNN30250.1"/>
    <property type="molecule type" value="Genomic_DNA"/>
</dbReference>
<protein>
    <submittedName>
        <fullName evidence="2">Uncharacterized protein</fullName>
    </submittedName>
</protein>
<feature type="compositionally biased region" description="Basic and acidic residues" evidence="1">
    <location>
        <begin position="71"/>
        <end position="86"/>
    </location>
</feature>